<dbReference type="InterPro" id="IPR036097">
    <property type="entry name" value="HisK_dim/P_sf"/>
</dbReference>
<dbReference type="Pfam" id="PF02518">
    <property type="entry name" value="HATPase_c"/>
    <property type="match status" value="1"/>
</dbReference>
<feature type="region of interest" description="Disordered" evidence="11">
    <location>
        <begin position="481"/>
        <end position="509"/>
    </location>
</feature>
<gene>
    <name evidence="15" type="ORF">JF888_06950</name>
</gene>
<protein>
    <recommendedName>
        <fullName evidence="3">histidine kinase</fullName>
        <ecNumber evidence="3">2.7.13.3</ecNumber>
    </recommendedName>
</protein>
<dbReference type="Gene3D" id="1.10.287.130">
    <property type="match status" value="1"/>
</dbReference>
<keyword evidence="5" id="KW-0808">Transferase</keyword>
<evidence type="ECO:0000256" key="4">
    <source>
        <dbReference type="ARBA" id="ARBA00022553"/>
    </source>
</evidence>
<keyword evidence="9" id="KW-0902">Two-component regulatory system</keyword>
<dbReference type="PROSITE" id="PS50885">
    <property type="entry name" value="HAMP"/>
    <property type="match status" value="1"/>
</dbReference>
<dbReference type="PRINTS" id="PR00344">
    <property type="entry name" value="BCTRLSENSOR"/>
</dbReference>
<dbReference type="PROSITE" id="PS50109">
    <property type="entry name" value="HIS_KIN"/>
    <property type="match status" value="1"/>
</dbReference>
<comment type="caution">
    <text evidence="15">The sequence shown here is derived from an EMBL/GenBank/DDBJ whole genome shotgun (WGS) entry which is preliminary data.</text>
</comment>
<evidence type="ECO:0000256" key="8">
    <source>
        <dbReference type="ARBA" id="ARBA00022989"/>
    </source>
</evidence>
<evidence type="ECO:0000256" key="6">
    <source>
        <dbReference type="ARBA" id="ARBA00022692"/>
    </source>
</evidence>
<dbReference type="Gene3D" id="6.10.340.10">
    <property type="match status" value="1"/>
</dbReference>
<dbReference type="Proteomes" id="UP000620075">
    <property type="component" value="Unassembled WGS sequence"/>
</dbReference>
<dbReference type="EMBL" id="JAEKNQ010000028">
    <property type="protein sequence ID" value="MBJ7602914.1"/>
    <property type="molecule type" value="Genomic_DNA"/>
</dbReference>
<dbReference type="Gene3D" id="3.30.565.10">
    <property type="entry name" value="Histidine kinase-like ATPase, C-terminal domain"/>
    <property type="match status" value="1"/>
</dbReference>
<dbReference type="EC" id="2.7.13.3" evidence="3"/>
<dbReference type="RefSeq" id="WP_338178045.1">
    <property type="nucleotide sequence ID" value="NZ_JAEKNQ010000028.1"/>
</dbReference>
<dbReference type="GO" id="GO:0005886">
    <property type="term" value="C:plasma membrane"/>
    <property type="evidence" value="ECO:0007669"/>
    <property type="project" value="TreeGrafter"/>
</dbReference>
<name>A0A934NDH1_9BACT</name>
<evidence type="ECO:0000256" key="10">
    <source>
        <dbReference type="ARBA" id="ARBA00023136"/>
    </source>
</evidence>
<evidence type="ECO:0000259" key="14">
    <source>
        <dbReference type="PROSITE" id="PS50885"/>
    </source>
</evidence>
<dbReference type="SUPFAM" id="SSF55874">
    <property type="entry name" value="ATPase domain of HSP90 chaperone/DNA topoisomerase II/histidine kinase"/>
    <property type="match status" value="1"/>
</dbReference>
<dbReference type="CDD" id="cd06225">
    <property type="entry name" value="HAMP"/>
    <property type="match status" value="1"/>
</dbReference>
<dbReference type="Pfam" id="PF00672">
    <property type="entry name" value="HAMP"/>
    <property type="match status" value="1"/>
</dbReference>
<dbReference type="InterPro" id="IPR003661">
    <property type="entry name" value="HisK_dim/P_dom"/>
</dbReference>
<evidence type="ECO:0000256" key="7">
    <source>
        <dbReference type="ARBA" id="ARBA00022777"/>
    </source>
</evidence>
<dbReference type="Pfam" id="PF00512">
    <property type="entry name" value="HisKA"/>
    <property type="match status" value="1"/>
</dbReference>
<evidence type="ECO:0000256" key="5">
    <source>
        <dbReference type="ARBA" id="ARBA00022679"/>
    </source>
</evidence>
<dbReference type="AlphaFoldDB" id="A0A934NDH1"/>
<evidence type="ECO:0000313" key="15">
    <source>
        <dbReference type="EMBL" id="MBJ7602914.1"/>
    </source>
</evidence>
<dbReference type="SMART" id="SM00387">
    <property type="entry name" value="HATPase_c"/>
    <property type="match status" value="1"/>
</dbReference>
<reference evidence="15 16" key="1">
    <citation type="submission" date="2020-10" db="EMBL/GenBank/DDBJ databases">
        <title>Ca. Dormibacterota MAGs.</title>
        <authorList>
            <person name="Montgomery K."/>
        </authorList>
    </citation>
    <scope>NUCLEOTIDE SEQUENCE [LARGE SCALE GENOMIC DNA]</scope>
    <source>
        <strain evidence="15">SC8811_S16_3</strain>
    </source>
</reference>
<dbReference type="SMART" id="SM00388">
    <property type="entry name" value="HisKA"/>
    <property type="match status" value="1"/>
</dbReference>
<dbReference type="PANTHER" id="PTHR45436">
    <property type="entry name" value="SENSOR HISTIDINE KINASE YKOH"/>
    <property type="match status" value="1"/>
</dbReference>
<dbReference type="InterPro" id="IPR005467">
    <property type="entry name" value="His_kinase_dom"/>
</dbReference>
<organism evidence="15 16">
    <name type="scientific">Candidatus Dormiibacter inghamiae</name>
    <dbReference type="NCBI Taxonomy" id="3127013"/>
    <lineage>
        <taxon>Bacteria</taxon>
        <taxon>Bacillati</taxon>
        <taxon>Candidatus Dormiibacterota</taxon>
        <taxon>Candidatus Dormibacteria</taxon>
        <taxon>Candidatus Dormibacterales</taxon>
        <taxon>Candidatus Dormibacteraceae</taxon>
        <taxon>Candidatus Dormiibacter</taxon>
    </lineage>
</organism>
<comment type="catalytic activity">
    <reaction evidence="1">
        <text>ATP + protein L-histidine = ADP + protein N-phospho-L-histidine.</text>
        <dbReference type="EC" id="2.7.13.3"/>
    </reaction>
</comment>
<evidence type="ECO:0000256" key="12">
    <source>
        <dbReference type="SAM" id="Phobius"/>
    </source>
</evidence>
<feature type="domain" description="HAMP" evidence="14">
    <location>
        <begin position="207"/>
        <end position="259"/>
    </location>
</feature>
<dbReference type="CDD" id="cd00082">
    <property type="entry name" value="HisKA"/>
    <property type="match status" value="1"/>
</dbReference>
<evidence type="ECO:0000256" key="11">
    <source>
        <dbReference type="SAM" id="MobiDB-lite"/>
    </source>
</evidence>
<dbReference type="FunFam" id="1.10.287.130:FF:000001">
    <property type="entry name" value="Two-component sensor histidine kinase"/>
    <property type="match status" value="1"/>
</dbReference>
<feature type="transmembrane region" description="Helical" evidence="12">
    <location>
        <begin position="187"/>
        <end position="206"/>
    </location>
</feature>
<proteinExistence type="predicted"/>
<dbReference type="SMART" id="SM00304">
    <property type="entry name" value="HAMP"/>
    <property type="match status" value="1"/>
</dbReference>
<dbReference type="InterPro" id="IPR036890">
    <property type="entry name" value="HATPase_C_sf"/>
</dbReference>
<evidence type="ECO:0000259" key="13">
    <source>
        <dbReference type="PROSITE" id="PS50109"/>
    </source>
</evidence>
<dbReference type="SUPFAM" id="SSF47384">
    <property type="entry name" value="Homodimeric domain of signal transducing histidine kinase"/>
    <property type="match status" value="1"/>
</dbReference>
<dbReference type="PANTHER" id="PTHR45436:SF5">
    <property type="entry name" value="SENSOR HISTIDINE KINASE TRCS"/>
    <property type="match status" value="1"/>
</dbReference>
<accession>A0A934NDH1</accession>
<keyword evidence="8 12" id="KW-1133">Transmembrane helix</keyword>
<evidence type="ECO:0000313" key="16">
    <source>
        <dbReference type="Proteomes" id="UP000620075"/>
    </source>
</evidence>
<dbReference type="SUPFAM" id="SSF158472">
    <property type="entry name" value="HAMP domain-like"/>
    <property type="match status" value="1"/>
</dbReference>
<evidence type="ECO:0000256" key="2">
    <source>
        <dbReference type="ARBA" id="ARBA00004370"/>
    </source>
</evidence>
<dbReference type="InterPro" id="IPR003594">
    <property type="entry name" value="HATPase_dom"/>
</dbReference>
<keyword evidence="7 15" id="KW-0418">Kinase</keyword>
<evidence type="ECO:0000256" key="9">
    <source>
        <dbReference type="ARBA" id="ARBA00023012"/>
    </source>
</evidence>
<dbReference type="InterPro" id="IPR004358">
    <property type="entry name" value="Sig_transdc_His_kin-like_C"/>
</dbReference>
<keyword evidence="4" id="KW-0597">Phosphoprotein</keyword>
<feature type="domain" description="Histidine kinase" evidence="13">
    <location>
        <begin position="267"/>
        <end position="484"/>
    </location>
</feature>
<dbReference type="GO" id="GO:0000155">
    <property type="term" value="F:phosphorelay sensor kinase activity"/>
    <property type="evidence" value="ECO:0007669"/>
    <property type="project" value="InterPro"/>
</dbReference>
<keyword evidence="10 12" id="KW-0472">Membrane</keyword>
<evidence type="ECO:0000256" key="1">
    <source>
        <dbReference type="ARBA" id="ARBA00000085"/>
    </source>
</evidence>
<keyword evidence="6 12" id="KW-0812">Transmembrane</keyword>
<comment type="subcellular location">
    <subcellularLocation>
        <location evidence="2">Membrane</location>
    </subcellularLocation>
</comment>
<dbReference type="InterPro" id="IPR050428">
    <property type="entry name" value="TCS_sensor_his_kinase"/>
</dbReference>
<evidence type="ECO:0000256" key="3">
    <source>
        <dbReference type="ARBA" id="ARBA00012438"/>
    </source>
</evidence>
<dbReference type="InterPro" id="IPR003660">
    <property type="entry name" value="HAMP_dom"/>
</dbReference>
<sequence>MRLRLLLAAVGIVAVSLILSGGLTWAFVSRLEEQTARDQLAKNALLIRPQIVGLDCVSRVNNRCTETVASEDEFAAVVNARVASLNLDGARLVLLDQVRNGARRPVGEPFVIYDSQSQLGVGEKIPLGAETVVAGQRVREGTVPLADRSYLVVAAQTTQNRFATWILLVRPTQDIAAQTTQQLLPRLLLAGAVGLLVALFATVLLGRMFTRPLRELQAGAEAITAGDYGRRVDVSGRDEIGLVGRSFNRMAEAVERSRALQRDFLANVSHELKTPLTSLIGFSQALTDGSLSSESDKQRAAAILHEEAERVLRLSQELLDLARAESGQMSLQTTAVDLTGQLQQEIELVRKRANARELKLELSAPEGLPPALADPERLHQILDNLLDNAVKYAPANTAISVTAGWSPGVVTVAVNNRVGAHGPDPARMFDRFYRADPSRSSGAGGVGLGLAISRELARAQGGDLSSELADDGQLTLTLTLPSRAPAAMPRAFSPRPAPRVKQPIRPPSG</sequence>